<dbReference type="Proteomes" id="UP001500503">
    <property type="component" value="Unassembled WGS sequence"/>
</dbReference>
<dbReference type="RefSeq" id="WP_345475272.1">
    <property type="nucleotide sequence ID" value="NZ_BAABHF010000062.1"/>
</dbReference>
<protein>
    <submittedName>
        <fullName evidence="1">Uncharacterized protein</fullName>
    </submittedName>
</protein>
<keyword evidence="2" id="KW-1185">Reference proteome</keyword>
<name>A0ABP8R6S1_9ACTN</name>
<sequence length="46" mass="5153">MGRVSVTVALANLEVFEKEKILENVRANEAGFRATLERLHDLPSVE</sequence>
<reference evidence="2" key="1">
    <citation type="journal article" date="2019" name="Int. J. Syst. Evol. Microbiol.">
        <title>The Global Catalogue of Microorganisms (GCM) 10K type strain sequencing project: providing services to taxonomists for standard genome sequencing and annotation.</title>
        <authorList>
            <consortium name="The Broad Institute Genomics Platform"/>
            <consortium name="The Broad Institute Genome Sequencing Center for Infectious Disease"/>
            <person name="Wu L."/>
            <person name="Ma J."/>
        </authorList>
    </citation>
    <scope>NUCLEOTIDE SEQUENCE [LARGE SCALE GENOMIC DNA]</scope>
    <source>
        <strain evidence="2">JCM 17933</strain>
    </source>
</reference>
<accession>A0ABP8R6S1</accession>
<evidence type="ECO:0000313" key="2">
    <source>
        <dbReference type="Proteomes" id="UP001500503"/>
    </source>
</evidence>
<proteinExistence type="predicted"/>
<gene>
    <name evidence="1" type="ORF">GCM10023191_095140</name>
</gene>
<dbReference type="InterPro" id="IPR015422">
    <property type="entry name" value="PyrdxlP-dep_Trfase_small"/>
</dbReference>
<dbReference type="Gene3D" id="3.90.1150.10">
    <property type="entry name" value="Aspartate Aminotransferase, domain 1"/>
    <property type="match status" value="1"/>
</dbReference>
<evidence type="ECO:0000313" key="1">
    <source>
        <dbReference type="EMBL" id="GAA4519503.1"/>
    </source>
</evidence>
<organism evidence="1 2">
    <name type="scientific">Actinoallomurus oryzae</name>
    <dbReference type="NCBI Taxonomy" id="502180"/>
    <lineage>
        <taxon>Bacteria</taxon>
        <taxon>Bacillati</taxon>
        <taxon>Actinomycetota</taxon>
        <taxon>Actinomycetes</taxon>
        <taxon>Streptosporangiales</taxon>
        <taxon>Thermomonosporaceae</taxon>
        <taxon>Actinoallomurus</taxon>
    </lineage>
</organism>
<comment type="caution">
    <text evidence="1">The sequence shown here is derived from an EMBL/GenBank/DDBJ whole genome shotgun (WGS) entry which is preliminary data.</text>
</comment>
<dbReference type="EMBL" id="BAABHF010000062">
    <property type="protein sequence ID" value="GAA4519503.1"/>
    <property type="molecule type" value="Genomic_DNA"/>
</dbReference>